<dbReference type="NCBIfam" id="TIGR01499">
    <property type="entry name" value="folC"/>
    <property type="match status" value="1"/>
</dbReference>
<evidence type="ECO:0000256" key="2">
    <source>
        <dbReference type="ARBA" id="ARBA00002714"/>
    </source>
</evidence>
<dbReference type="GO" id="GO:0008841">
    <property type="term" value="F:dihydrofolate synthase activity"/>
    <property type="evidence" value="ECO:0007669"/>
    <property type="project" value="UniProtKB-EC"/>
</dbReference>
<evidence type="ECO:0000256" key="7">
    <source>
        <dbReference type="ARBA" id="ARBA00013025"/>
    </source>
</evidence>
<evidence type="ECO:0000256" key="1">
    <source>
        <dbReference type="ARBA" id="ARBA00001946"/>
    </source>
</evidence>
<dbReference type="GO" id="GO:0046656">
    <property type="term" value="P:folic acid biosynthetic process"/>
    <property type="evidence" value="ECO:0007669"/>
    <property type="project" value="UniProtKB-KW"/>
</dbReference>
<feature type="domain" description="Mur ligase C-terminal" evidence="23">
    <location>
        <begin position="299"/>
        <end position="416"/>
    </location>
</feature>
<comment type="caution">
    <text evidence="26">The sequence shown here is derived from an EMBL/GenBank/DDBJ whole genome shotgun (WGS) entry which is preliminary data.</text>
</comment>
<feature type="domain" description="Mur ligase central" evidence="24">
    <location>
        <begin position="51"/>
        <end position="192"/>
    </location>
</feature>
<dbReference type="GO" id="GO:0004326">
    <property type="term" value="F:tetrahydrofolylpolyglutamate synthase activity"/>
    <property type="evidence" value="ECO:0007669"/>
    <property type="project" value="UniProtKB-EC"/>
</dbReference>
<evidence type="ECO:0000256" key="11">
    <source>
        <dbReference type="ARBA" id="ARBA00022741"/>
    </source>
</evidence>
<dbReference type="InterPro" id="IPR001645">
    <property type="entry name" value="Folylpolyglutamate_synth"/>
</dbReference>
<dbReference type="InterPro" id="IPR036565">
    <property type="entry name" value="Mur-like_cat_sf"/>
</dbReference>
<evidence type="ECO:0000256" key="16">
    <source>
        <dbReference type="ARBA" id="ARBA00030592"/>
    </source>
</evidence>
<keyword evidence="9 22" id="KW-0436">Ligase</keyword>
<dbReference type="Proteomes" id="UP001167831">
    <property type="component" value="Unassembled WGS sequence"/>
</dbReference>
<evidence type="ECO:0000256" key="22">
    <source>
        <dbReference type="PIRNR" id="PIRNR001563"/>
    </source>
</evidence>
<evidence type="ECO:0000256" key="19">
    <source>
        <dbReference type="ARBA" id="ARBA00047808"/>
    </source>
</evidence>
<keyword evidence="12 22" id="KW-0067">ATP-binding</keyword>
<evidence type="ECO:0000259" key="24">
    <source>
        <dbReference type="Pfam" id="PF08245"/>
    </source>
</evidence>
<dbReference type="FunFam" id="3.40.1190.10:FF:000011">
    <property type="entry name" value="Folylpolyglutamate synthase/dihydrofolate synthase"/>
    <property type="match status" value="1"/>
</dbReference>
<dbReference type="EC" id="6.3.2.17" evidence="7"/>
<dbReference type="GO" id="GO:0005524">
    <property type="term" value="F:ATP binding"/>
    <property type="evidence" value="ECO:0007669"/>
    <property type="project" value="UniProtKB-KW"/>
</dbReference>
<evidence type="ECO:0000259" key="23">
    <source>
        <dbReference type="Pfam" id="PF02875"/>
    </source>
</evidence>
<keyword evidence="11 22" id="KW-0547">Nucleotide-binding</keyword>
<gene>
    <name evidence="25" type="ORF">QVN81_05800</name>
    <name evidence="26" type="ORF">QVN84_08025</name>
</gene>
<keyword evidence="27" id="KW-1185">Reference proteome</keyword>
<comment type="function">
    <text evidence="2">Functions in two distinct reactions of the de novo folate biosynthetic pathway. Catalyzes the addition of a glutamate residue to dihydropteroate (7,8-dihydropteroate or H2Pte) to form dihydrofolate (7,8-dihydrofolate monoglutamate or H2Pte-Glu). Also catalyzes successive additions of L-glutamate to tetrahydrofolate or 10-formyltetrahydrofolate or 5,10-methylenetetrahydrofolate, leading to folylpolyglutamate derivatives.</text>
</comment>
<dbReference type="SUPFAM" id="SSF53244">
    <property type="entry name" value="MurD-like peptide ligases, peptide-binding domain"/>
    <property type="match status" value="1"/>
</dbReference>
<proteinExistence type="inferred from homology"/>
<evidence type="ECO:0000256" key="4">
    <source>
        <dbReference type="ARBA" id="ARBA00005150"/>
    </source>
</evidence>
<evidence type="ECO:0000256" key="21">
    <source>
        <dbReference type="ARBA" id="ARBA00049161"/>
    </source>
</evidence>
<evidence type="ECO:0000256" key="17">
    <source>
        <dbReference type="ARBA" id="ARBA00032510"/>
    </source>
</evidence>
<dbReference type="PROSITE" id="PS01012">
    <property type="entry name" value="FOLYLPOLYGLU_SYNT_2"/>
    <property type="match status" value="1"/>
</dbReference>
<dbReference type="GO" id="GO:0005737">
    <property type="term" value="C:cytoplasm"/>
    <property type="evidence" value="ECO:0007669"/>
    <property type="project" value="TreeGrafter"/>
</dbReference>
<dbReference type="Gene3D" id="3.90.190.20">
    <property type="entry name" value="Mur ligase, C-terminal domain"/>
    <property type="match status" value="1"/>
</dbReference>
<keyword evidence="10" id="KW-0479">Metal-binding</keyword>
<dbReference type="EC" id="6.3.2.12" evidence="6"/>
<evidence type="ECO:0000256" key="15">
    <source>
        <dbReference type="ARBA" id="ARBA00030048"/>
    </source>
</evidence>
<accession>A0AAW7JI76</accession>
<comment type="catalytic activity">
    <reaction evidence="21">
        <text>7,8-dihydropteroate + L-glutamate + ATP = 7,8-dihydrofolate + ADP + phosphate + H(+)</text>
        <dbReference type="Rhea" id="RHEA:23584"/>
        <dbReference type="ChEBI" id="CHEBI:15378"/>
        <dbReference type="ChEBI" id="CHEBI:17839"/>
        <dbReference type="ChEBI" id="CHEBI:29985"/>
        <dbReference type="ChEBI" id="CHEBI:30616"/>
        <dbReference type="ChEBI" id="CHEBI:43474"/>
        <dbReference type="ChEBI" id="CHEBI:57451"/>
        <dbReference type="ChEBI" id="CHEBI:456216"/>
        <dbReference type="EC" id="6.3.2.12"/>
    </reaction>
</comment>
<evidence type="ECO:0000256" key="18">
    <source>
        <dbReference type="ARBA" id="ARBA00047493"/>
    </source>
</evidence>
<comment type="pathway">
    <text evidence="4">Cofactor biosynthesis; tetrahydrofolylpolyglutamate biosynthesis.</text>
</comment>
<reference evidence="26" key="1">
    <citation type="submission" date="2023-06" db="EMBL/GenBank/DDBJ databases">
        <authorList>
            <person name="Zeman M."/>
            <person name="Kubasova T."/>
            <person name="Jahodarova E."/>
            <person name="Nykrynova M."/>
            <person name="Rychlik I."/>
        </authorList>
    </citation>
    <scope>NUCLEOTIDE SEQUENCE</scope>
    <source>
        <strain evidence="26">ET15</strain>
        <strain evidence="25">ET37</strain>
    </source>
</reference>
<dbReference type="AlphaFoldDB" id="A0AAW7JI76"/>
<evidence type="ECO:0000313" key="28">
    <source>
        <dbReference type="Proteomes" id="UP001168478"/>
    </source>
</evidence>
<evidence type="ECO:0000256" key="13">
    <source>
        <dbReference type="ARBA" id="ARBA00022842"/>
    </source>
</evidence>
<evidence type="ECO:0000256" key="14">
    <source>
        <dbReference type="ARBA" id="ARBA00022909"/>
    </source>
</evidence>
<protein>
    <recommendedName>
        <fullName evidence="8">Dihydrofolate synthase/folylpolyglutamate synthase</fullName>
        <ecNumber evidence="6">6.3.2.12</ecNumber>
        <ecNumber evidence="7">6.3.2.17</ecNumber>
    </recommendedName>
    <alternativeName>
        <fullName evidence="17">Folylpoly-gamma-glutamate synthetase-dihydrofolate synthetase</fullName>
    </alternativeName>
    <alternativeName>
        <fullName evidence="15">Folylpolyglutamate synthetase</fullName>
    </alternativeName>
    <alternativeName>
        <fullName evidence="16">Tetrahydrofolylpolyglutamate synthase</fullName>
    </alternativeName>
</protein>
<evidence type="ECO:0000256" key="5">
    <source>
        <dbReference type="ARBA" id="ARBA00008276"/>
    </source>
</evidence>
<dbReference type="Gene3D" id="3.40.1190.10">
    <property type="entry name" value="Mur-like, catalytic domain"/>
    <property type="match status" value="1"/>
</dbReference>
<evidence type="ECO:0000256" key="6">
    <source>
        <dbReference type="ARBA" id="ARBA00013023"/>
    </source>
</evidence>
<dbReference type="Proteomes" id="UP001168478">
    <property type="component" value="Unassembled WGS sequence"/>
</dbReference>
<organism evidence="26 28">
    <name type="scientific">Leyella lascolaii</name>
    <dbReference type="NCBI Taxonomy" id="1776379"/>
    <lineage>
        <taxon>Bacteria</taxon>
        <taxon>Pseudomonadati</taxon>
        <taxon>Bacteroidota</taxon>
        <taxon>Bacteroidia</taxon>
        <taxon>Bacteroidales</taxon>
        <taxon>Prevotellaceae</taxon>
        <taxon>Leyella</taxon>
    </lineage>
</organism>
<dbReference type="RefSeq" id="WP_289825043.1">
    <property type="nucleotide sequence ID" value="NZ_JAUEIE010000004.1"/>
</dbReference>
<comment type="catalytic activity">
    <reaction evidence="20">
        <text>(6R)-5,10-methylenetetrahydrofolyl-(gamma-L-Glu)(n) + L-glutamate + ATP = (6R)-5,10-methylenetetrahydrofolyl-(gamma-L-Glu)(n+1) + ADP + phosphate + H(+)</text>
        <dbReference type="Rhea" id="RHEA:51912"/>
        <dbReference type="Rhea" id="RHEA-COMP:13257"/>
        <dbReference type="Rhea" id="RHEA-COMP:13258"/>
        <dbReference type="ChEBI" id="CHEBI:15378"/>
        <dbReference type="ChEBI" id="CHEBI:29985"/>
        <dbReference type="ChEBI" id="CHEBI:30616"/>
        <dbReference type="ChEBI" id="CHEBI:43474"/>
        <dbReference type="ChEBI" id="CHEBI:136572"/>
        <dbReference type="ChEBI" id="CHEBI:456216"/>
        <dbReference type="EC" id="6.3.2.17"/>
    </reaction>
</comment>
<evidence type="ECO:0000256" key="20">
    <source>
        <dbReference type="ARBA" id="ARBA00049035"/>
    </source>
</evidence>
<dbReference type="Pfam" id="PF02875">
    <property type="entry name" value="Mur_ligase_C"/>
    <property type="match status" value="1"/>
</dbReference>
<evidence type="ECO:0000313" key="25">
    <source>
        <dbReference type="EMBL" id="MDN0022539.1"/>
    </source>
</evidence>
<dbReference type="GO" id="GO:0046872">
    <property type="term" value="F:metal ion binding"/>
    <property type="evidence" value="ECO:0007669"/>
    <property type="project" value="UniProtKB-KW"/>
</dbReference>
<evidence type="ECO:0000313" key="26">
    <source>
        <dbReference type="EMBL" id="MDN0025464.1"/>
    </source>
</evidence>
<dbReference type="EMBL" id="JAUEIE010000004">
    <property type="protein sequence ID" value="MDN0022539.1"/>
    <property type="molecule type" value="Genomic_DNA"/>
</dbReference>
<comment type="cofactor">
    <cofactor evidence="1">
        <name>Mg(2+)</name>
        <dbReference type="ChEBI" id="CHEBI:18420"/>
    </cofactor>
</comment>
<keyword evidence="13" id="KW-0460">Magnesium</keyword>
<dbReference type="InterPro" id="IPR004101">
    <property type="entry name" value="Mur_ligase_C"/>
</dbReference>
<comment type="catalytic activity">
    <reaction evidence="18">
        <text>(6S)-5,6,7,8-tetrahydrofolyl-(gamma-L-Glu)(n) + L-glutamate + ATP = (6S)-5,6,7,8-tetrahydrofolyl-(gamma-L-Glu)(n+1) + ADP + phosphate + H(+)</text>
        <dbReference type="Rhea" id="RHEA:10580"/>
        <dbReference type="Rhea" id="RHEA-COMP:14738"/>
        <dbReference type="Rhea" id="RHEA-COMP:14740"/>
        <dbReference type="ChEBI" id="CHEBI:15378"/>
        <dbReference type="ChEBI" id="CHEBI:29985"/>
        <dbReference type="ChEBI" id="CHEBI:30616"/>
        <dbReference type="ChEBI" id="CHEBI:43474"/>
        <dbReference type="ChEBI" id="CHEBI:141005"/>
        <dbReference type="ChEBI" id="CHEBI:456216"/>
        <dbReference type="EC" id="6.3.2.17"/>
    </reaction>
</comment>
<dbReference type="EMBL" id="JAUEIF010000006">
    <property type="protein sequence ID" value="MDN0025464.1"/>
    <property type="molecule type" value="Genomic_DNA"/>
</dbReference>
<comment type="similarity">
    <text evidence="5 22">Belongs to the folylpolyglutamate synthase family.</text>
</comment>
<dbReference type="InterPro" id="IPR013221">
    <property type="entry name" value="Mur_ligase_cen"/>
</dbReference>
<dbReference type="InterPro" id="IPR018109">
    <property type="entry name" value="Folylpolyglutamate_synth_CS"/>
</dbReference>
<evidence type="ECO:0000313" key="27">
    <source>
        <dbReference type="Proteomes" id="UP001167831"/>
    </source>
</evidence>
<dbReference type="PIRSF" id="PIRSF001563">
    <property type="entry name" value="Folylpolyglu_synth"/>
    <property type="match status" value="1"/>
</dbReference>
<sequence>MNYLETVNYLFNIAPVFEHIGASAYKEGLDNTYLLDEHFGHPHRKFKSIHIAGTNGKGSCSHTLAAILQNDGYKVGLYTSPHIMDFRERIKINGECISKEYVIEFVNQEKSLFEKIHPSFFEVTTALAFKYFAEQHVDYAIIEVGLGGRLDCTNIITPILSIITNISFDHTNFLGNTLEKIAKEKAGIIKPNIPVIIGETTNETKPVFKTCAESMNAEIIYADENDEIISFTMNEDGGITYNTRSFGIIQGELGGLYQKKNTNTILHAVRFLYNQHIIKNTGSINNGFYNVCRLTGLIGRWQKIGSNPSVICDTGHNVGGWTYISRQLQVQKYNKLHIVFGMVNDKDVDGVMCLLPKNAHYYFTKPQSKRAIPEKDIQRKAMTHGLAGDCYNDVPSAYTAAKKMATPDDMIFIGGSSYIVSDLLLYIRQQHSK</sequence>
<dbReference type="PANTHER" id="PTHR11136">
    <property type="entry name" value="FOLYLPOLYGLUTAMATE SYNTHASE-RELATED"/>
    <property type="match status" value="1"/>
</dbReference>
<evidence type="ECO:0000256" key="8">
    <source>
        <dbReference type="ARBA" id="ARBA00019357"/>
    </source>
</evidence>
<dbReference type="InterPro" id="IPR036615">
    <property type="entry name" value="Mur_ligase_C_dom_sf"/>
</dbReference>
<dbReference type="SUPFAM" id="SSF53623">
    <property type="entry name" value="MurD-like peptide ligases, catalytic domain"/>
    <property type="match status" value="1"/>
</dbReference>
<evidence type="ECO:0000256" key="10">
    <source>
        <dbReference type="ARBA" id="ARBA00022723"/>
    </source>
</evidence>
<dbReference type="Pfam" id="PF08245">
    <property type="entry name" value="Mur_ligase_M"/>
    <property type="match status" value="1"/>
</dbReference>
<evidence type="ECO:0000256" key="9">
    <source>
        <dbReference type="ARBA" id="ARBA00022598"/>
    </source>
</evidence>
<reference evidence="26" key="2">
    <citation type="submission" date="2023-08" db="EMBL/GenBank/DDBJ databases">
        <title>Identification and characterization of horizontal gene transfer across gut microbiota members of farm animals based on homology search.</title>
        <authorList>
            <person name="Schwarzerova J."/>
            <person name="Nykrynova M."/>
            <person name="Jureckova K."/>
            <person name="Cejkova D."/>
            <person name="Rychlik I."/>
        </authorList>
    </citation>
    <scope>NUCLEOTIDE SEQUENCE</scope>
    <source>
        <strain evidence="26">ET15</strain>
        <strain evidence="25">ET37</strain>
    </source>
</reference>
<name>A0AAW7JI76_9BACT</name>
<evidence type="ECO:0000256" key="3">
    <source>
        <dbReference type="ARBA" id="ARBA00004799"/>
    </source>
</evidence>
<comment type="pathway">
    <text evidence="3">Cofactor biosynthesis; tetrahydrofolate biosynthesis; 7,8-dihydrofolate from 2-amino-4-hydroxy-6-hydroxymethyl-7,8-dihydropteridine diphosphate and 4-aminobenzoate: step 2/2.</text>
</comment>
<comment type="catalytic activity">
    <reaction evidence="19">
        <text>10-formyltetrahydrofolyl-(gamma-L-Glu)(n) + L-glutamate + ATP = 10-formyltetrahydrofolyl-(gamma-L-Glu)(n+1) + ADP + phosphate + H(+)</text>
        <dbReference type="Rhea" id="RHEA:51904"/>
        <dbReference type="Rhea" id="RHEA-COMP:13088"/>
        <dbReference type="Rhea" id="RHEA-COMP:14300"/>
        <dbReference type="ChEBI" id="CHEBI:15378"/>
        <dbReference type="ChEBI" id="CHEBI:29985"/>
        <dbReference type="ChEBI" id="CHEBI:30616"/>
        <dbReference type="ChEBI" id="CHEBI:43474"/>
        <dbReference type="ChEBI" id="CHEBI:134413"/>
        <dbReference type="ChEBI" id="CHEBI:456216"/>
        <dbReference type="EC" id="6.3.2.17"/>
    </reaction>
</comment>
<dbReference type="PANTHER" id="PTHR11136:SF0">
    <property type="entry name" value="DIHYDROFOLATE SYNTHETASE-RELATED"/>
    <property type="match status" value="1"/>
</dbReference>
<keyword evidence="14" id="KW-0289">Folate biosynthesis</keyword>
<evidence type="ECO:0000256" key="12">
    <source>
        <dbReference type="ARBA" id="ARBA00022840"/>
    </source>
</evidence>